<dbReference type="PANTHER" id="PTHR37164">
    <property type="entry name" value="BACTERIOHEMERYTHRIN"/>
    <property type="match status" value="1"/>
</dbReference>
<dbReference type="AlphaFoldDB" id="A4TV40"/>
<name>A4TV40_9PROT</name>
<dbReference type="NCBIfam" id="NF033749">
    <property type="entry name" value="bact_hemeryth"/>
    <property type="match status" value="1"/>
</dbReference>
<dbReference type="InterPro" id="IPR012827">
    <property type="entry name" value="Hemerythrin_metal-bd"/>
</dbReference>
<accession>A4TV40</accession>
<dbReference type="NCBIfam" id="TIGR02481">
    <property type="entry name" value="hemeryth_dom"/>
    <property type="match status" value="1"/>
</dbReference>
<evidence type="ECO:0000256" key="1">
    <source>
        <dbReference type="ARBA" id="ARBA00010587"/>
    </source>
</evidence>
<feature type="domain" description="Hemerythrin-like" evidence="4">
    <location>
        <begin position="14"/>
        <end position="134"/>
    </location>
</feature>
<dbReference type="Pfam" id="PF01814">
    <property type="entry name" value="Hemerythrin"/>
    <property type="match status" value="1"/>
</dbReference>
<gene>
    <name evidence="5" type="ORF">MGR_2845</name>
</gene>
<reference evidence="5" key="1">
    <citation type="journal article" date="2007" name="J. Bacteriol.">
        <title>Comparative genome analysis of four magnetotactic bacteria reveals a complex set of group-specific genes implicated in magnetosome biomineralization and function.</title>
        <authorList>
            <person name="Richter M."/>
            <person name="Kube M."/>
            <person name="Bazylinski D.A."/>
            <person name="Lombardot T."/>
            <person name="Gloeckner F.O."/>
            <person name="Reinhardt R."/>
            <person name="Schueler D."/>
        </authorList>
    </citation>
    <scope>NUCLEOTIDE SEQUENCE</scope>
    <source>
        <strain evidence="5">MSR-1</strain>
    </source>
</reference>
<dbReference type="InterPro" id="IPR050669">
    <property type="entry name" value="Hemerythrin"/>
</dbReference>
<dbReference type="Gene3D" id="1.20.120.50">
    <property type="entry name" value="Hemerythrin-like"/>
    <property type="match status" value="1"/>
</dbReference>
<dbReference type="InterPro" id="IPR012312">
    <property type="entry name" value="Hemerythrin-like"/>
</dbReference>
<comment type="similarity">
    <text evidence="1">Belongs to the hemerythrin family.</text>
</comment>
<dbReference type="PANTHER" id="PTHR37164:SF1">
    <property type="entry name" value="BACTERIOHEMERYTHRIN"/>
    <property type="match status" value="1"/>
</dbReference>
<dbReference type="InterPro" id="IPR035938">
    <property type="entry name" value="Hemerythrin-like_sf"/>
</dbReference>
<evidence type="ECO:0000313" key="5">
    <source>
        <dbReference type="EMBL" id="CAM74497.1"/>
    </source>
</evidence>
<evidence type="ECO:0000259" key="4">
    <source>
        <dbReference type="Pfam" id="PF01814"/>
    </source>
</evidence>
<dbReference type="SUPFAM" id="SSF47188">
    <property type="entry name" value="Hemerythrin-like"/>
    <property type="match status" value="1"/>
</dbReference>
<evidence type="ECO:0000256" key="2">
    <source>
        <dbReference type="ARBA" id="ARBA00022723"/>
    </source>
</evidence>
<dbReference type="EMBL" id="CU459003">
    <property type="protein sequence ID" value="CAM74497.1"/>
    <property type="molecule type" value="Genomic_DNA"/>
</dbReference>
<protein>
    <submittedName>
        <fullName evidence="5">Hemerythrin-like protein PA1673</fullName>
    </submittedName>
</protein>
<keyword evidence="2" id="KW-0479">Metal-binding</keyword>
<dbReference type="CDD" id="cd12107">
    <property type="entry name" value="Hemerythrin"/>
    <property type="match status" value="1"/>
</dbReference>
<organism evidence="5">
    <name type="scientific">Magnetospirillum gryphiswaldense</name>
    <dbReference type="NCBI Taxonomy" id="55518"/>
    <lineage>
        <taxon>Bacteria</taxon>
        <taxon>Pseudomonadati</taxon>
        <taxon>Pseudomonadota</taxon>
        <taxon>Alphaproteobacteria</taxon>
        <taxon>Rhodospirillales</taxon>
        <taxon>Rhodospirillaceae</taxon>
        <taxon>Magnetospirillum</taxon>
    </lineage>
</organism>
<proteinExistence type="inferred from homology"/>
<dbReference type="RefSeq" id="WP_024081420.1">
    <property type="nucleotide sequence ID" value="NZ_CP027527.1"/>
</dbReference>
<sequence length="174" mass="19965">MTIAWREAMNTGDPTIDADHRHLVDLINAFEAALAGGGAIEHKRIARVLLGLVEYTGEHFKREEDIQLAVRYPYHDSHRRSHRDVLKKLSTIVGDYTRTPDGPERDRMVRDLGAFLKEWLVDHIIQSDLRMKPYIQQMQQQKVLADKRRREAVAASERMAAEKALAEKLAAEKV</sequence>
<dbReference type="GO" id="GO:0046872">
    <property type="term" value="F:metal ion binding"/>
    <property type="evidence" value="ECO:0007669"/>
    <property type="project" value="UniProtKB-KW"/>
</dbReference>
<keyword evidence="3" id="KW-0408">Iron</keyword>
<evidence type="ECO:0000256" key="3">
    <source>
        <dbReference type="ARBA" id="ARBA00023004"/>
    </source>
</evidence>